<evidence type="ECO:0000313" key="3">
    <source>
        <dbReference type="Proteomes" id="UP001152523"/>
    </source>
</evidence>
<keyword evidence="1" id="KW-0812">Transmembrane</keyword>
<proteinExistence type="predicted"/>
<name>A0AAV0EBW6_9ASTE</name>
<sequence>MESWPKSLKFRRTFFYTPGAAVLGHRWLFGRRDRKFNVRALHFYTFGAIDQARAWPANYQTQRKGMKKRKGEEEVGLVKWQKKRCCRTEWGRRDEKKKKEKREN</sequence>
<keyword evidence="1" id="KW-1133">Transmembrane helix</keyword>
<evidence type="ECO:0000256" key="1">
    <source>
        <dbReference type="SAM" id="Phobius"/>
    </source>
</evidence>
<keyword evidence="3" id="KW-1185">Reference proteome</keyword>
<feature type="transmembrane region" description="Helical" evidence="1">
    <location>
        <begin position="13"/>
        <end position="29"/>
    </location>
</feature>
<protein>
    <submittedName>
        <fullName evidence="2">Uncharacterized protein</fullName>
    </submittedName>
</protein>
<dbReference type="Proteomes" id="UP001152523">
    <property type="component" value="Unassembled WGS sequence"/>
</dbReference>
<reference evidence="2" key="1">
    <citation type="submission" date="2022-07" db="EMBL/GenBank/DDBJ databases">
        <authorList>
            <person name="Macas J."/>
            <person name="Novak P."/>
            <person name="Neumann P."/>
        </authorList>
    </citation>
    <scope>NUCLEOTIDE SEQUENCE</scope>
</reference>
<organism evidence="2 3">
    <name type="scientific">Cuscuta epithymum</name>
    <dbReference type="NCBI Taxonomy" id="186058"/>
    <lineage>
        <taxon>Eukaryota</taxon>
        <taxon>Viridiplantae</taxon>
        <taxon>Streptophyta</taxon>
        <taxon>Embryophyta</taxon>
        <taxon>Tracheophyta</taxon>
        <taxon>Spermatophyta</taxon>
        <taxon>Magnoliopsida</taxon>
        <taxon>eudicotyledons</taxon>
        <taxon>Gunneridae</taxon>
        <taxon>Pentapetalae</taxon>
        <taxon>asterids</taxon>
        <taxon>lamiids</taxon>
        <taxon>Solanales</taxon>
        <taxon>Convolvulaceae</taxon>
        <taxon>Cuscuteae</taxon>
        <taxon>Cuscuta</taxon>
        <taxon>Cuscuta subgen. Cuscuta</taxon>
    </lineage>
</organism>
<dbReference type="AlphaFoldDB" id="A0AAV0EBW6"/>
<dbReference type="EMBL" id="CAMAPF010000921">
    <property type="protein sequence ID" value="CAH9121384.1"/>
    <property type="molecule type" value="Genomic_DNA"/>
</dbReference>
<gene>
    <name evidence="2" type="ORF">CEPIT_LOCUS23655</name>
</gene>
<evidence type="ECO:0000313" key="2">
    <source>
        <dbReference type="EMBL" id="CAH9121384.1"/>
    </source>
</evidence>
<accession>A0AAV0EBW6</accession>
<keyword evidence="1" id="KW-0472">Membrane</keyword>
<comment type="caution">
    <text evidence="2">The sequence shown here is derived from an EMBL/GenBank/DDBJ whole genome shotgun (WGS) entry which is preliminary data.</text>
</comment>